<organism evidence="2 3">
    <name type="scientific">Meristemomyces frigidus</name>
    <dbReference type="NCBI Taxonomy" id="1508187"/>
    <lineage>
        <taxon>Eukaryota</taxon>
        <taxon>Fungi</taxon>
        <taxon>Dikarya</taxon>
        <taxon>Ascomycota</taxon>
        <taxon>Pezizomycotina</taxon>
        <taxon>Dothideomycetes</taxon>
        <taxon>Dothideomycetidae</taxon>
        <taxon>Mycosphaerellales</taxon>
        <taxon>Teratosphaeriaceae</taxon>
        <taxon>Meristemomyces</taxon>
    </lineage>
</organism>
<evidence type="ECO:0008006" key="4">
    <source>
        <dbReference type="Google" id="ProtNLM"/>
    </source>
</evidence>
<proteinExistence type="predicted"/>
<evidence type="ECO:0000256" key="1">
    <source>
        <dbReference type="SAM" id="MobiDB-lite"/>
    </source>
</evidence>
<dbReference type="GO" id="GO:0030544">
    <property type="term" value="F:Hsp70 protein binding"/>
    <property type="evidence" value="ECO:0007669"/>
    <property type="project" value="TreeGrafter"/>
</dbReference>
<dbReference type="GO" id="GO:0005829">
    <property type="term" value="C:cytosol"/>
    <property type="evidence" value="ECO:0007669"/>
    <property type="project" value="TreeGrafter"/>
</dbReference>
<dbReference type="SUPFAM" id="SSF48452">
    <property type="entry name" value="TPR-like"/>
    <property type="match status" value="1"/>
</dbReference>
<dbReference type="Gene3D" id="1.25.40.10">
    <property type="entry name" value="Tetratricopeptide repeat domain"/>
    <property type="match status" value="1"/>
</dbReference>
<dbReference type="AlphaFoldDB" id="A0AAN7YJ88"/>
<accession>A0AAN7YJ88</accession>
<gene>
    <name evidence="2" type="ORF">LTR62_007464</name>
</gene>
<sequence>MEGPETFNQLSLSIDPSTKALTSPDATLASEINDLNQLHRILLTLDTPNQIPAPPAPVNPKRSVQIGKLRESGNAAYKKGTFPEAITLYNLAIRMASDRPGWEASGLVREELSALYGNRAQAYMAQRQWAEGSVDAECSVELKRVGNVKGWWRRGSCLREMGRLEEAAEWVKSGLEFERAGPDKGGVGELEQLGREIEKGLGKS</sequence>
<dbReference type="PANTHER" id="PTHR46035">
    <property type="entry name" value="TETRATRICOPEPTIDE REPEAT PROTEIN 4"/>
    <property type="match status" value="1"/>
</dbReference>
<dbReference type="Proteomes" id="UP001310890">
    <property type="component" value="Unassembled WGS sequence"/>
</dbReference>
<evidence type="ECO:0000313" key="3">
    <source>
        <dbReference type="Proteomes" id="UP001310890"/>
    </source>
</evidence>
<dbReference type="PANTHER" id="PTHR46035:SF3">
    <property type="entry name" value="TRANSLOCATION PROTEIN SEC72"/>
    <property type="match status" value="1"/>
</dbReference>
<comment type="caution">
    <text evidence="2">The sequence shown here is derived from an EMBL/GenBank/DDBJ whole genome shotgun (WGS) entry which is preliminary data.</text>
</comment>
<reference evidence="2" key="1">
    <citation type="submission" date="2023-08" db="EMBL/GenBank/DDBJ databases">
        <title>Black Yeasts Isolated from many extreme environments.</title>
        <authorList>
            <person name="Coleine C."/>
            <person name="Stajich J.E."/>
            <person name="Selbmann L."/>
        </authorList>
    </citation>
    <scope>NUCLEOTIDE SEQUENCE</scope>
    <source>
        <strain evidence="2">CCFEE 5401</strain>
    </source>
</reference>
<name>A0AAN7YJ88_9PEZI</name>
<dbReference type="EMBL" id="JAVRRL010000007">
    <property type="protein sequence ID" value="KAK5116790.1"/>
    <property type="molecule type" value="Genomic_DNA"/>
</dbReference>
<feature type="compositionally biased region" description="Basic and acidic residues" evidence="1">
    <location>
        <begin position="192"/>
        <end position="204"/>
    </location>
</feature>
<feature type="region of interest" description="Disordered" evidence="1">
    <location>
        <begin position="180"/>
        <end position="204"/>
    </location>
</feature>
<evidence type="ECO:0000313" key="2">
    <source>
        <dbReference type="EMBL" id="KAK5116790.1"/>
    </source>
</evidence>
<dbReference type="GO" id="GO:0006457">
    <property type="term" value="P:protein folding"/>
    <property type="evidence" value="ECO:0007669"/>
    <property type="project" value="TreeGrafter"/>
</dbReference>
<dbReference type="GO" id="GO:0051879">
    <property type="term" value="F:Hsp90 protein binding"/>
    <property type="evidence" value="ECO:0007669"/>
    <property type="project" value="TreeGrafter"/>
</dbReference>
<dbReference type="InterPro" id="IPR011990">
    <property type="entry name" value="TPR-like_helical_dom_sf"/>
</dbReference>
<dbReference type="GO" id="GO:0005634">
    <property type="term" value="C:nucleus"/>
    <property type="evidence" value="ECO:0007669"/>
    <property type="project" value="TreeGrafter"/>
</dbReference>
<protein>
    <recommendedName>
        <fullName evidence="4">Translocation protein SEC72</fullName>
    </recommendedName>
</protein>